<evidence type="ECO:0000313" key="2">
    <source>
        <dbReference type="Proteomes" id="UP000255106"/>
    </source>
</evidence>
<sequence length="74" mass="8134">MALPMEDDALVLLLIENMRESGVIKSHHGWLHLPDHKAGFTAEQEAIWQKAALCLAMSPGGFAISPVKRIPTSR</sequence>
<organism evidence="1 2">
    <name type="scientific">Enterobacter cloacae</name>
    <dbReference type="NCBI Taxonomy" id="550"/>
    <lineage>
        <taxon>Bacteria</taxon>
        <taxon>Pseudomonadati</taxon>
        <taxon>Pseudomonadota</taxon>
        <taxon>Gammaproteobacteria</taxon>
        <taxon>Enterobacterales</taxon>
        <taxon>Enterobacteriaceae</taxon>
        <taxon>Enterobacter</taxon>
        <taxon>Enterobacter cloacae complex</taxon>
    </lineage>
</organism>
<name>A0A377LPA4_ENTCL</name>
<protein>
    <submittedName>
        <fullName evidence="1">Selenocysteinyl-tRNA-specific translation factor</fullName>
    </submittedName>
</protein>
<dbReference type="AlphaFoldDB" id="A0A377LPA4"/>
<reference evidence="1 2" key="1">
    <citation type="submission" date="2018-06" db="EMBL/GenBank/DDBJ databases">
        <authorList>
            <consortium name="Pathogen Informatics"/>
            <person name="Doyle S."/>
        </authorList>
    </citation>
    <scope>NUCLEOTIDE SEQUENCE [LARGE SCALE GENOMIC DNA]</scope>
    <source>
        <strain evidence="1 2">NCTC10005</strain>
    </source>
</reference>
<dbReference type="EMBL" id="UGJB01000004">
    <property type="protein sequence ID" value="STQ07959.1"/>
    <property type="molecule type" value="Genomic_DNA"/>
</dbReference>
<accession>A0A377LPA4</accession>
<proteinExistence type="predicted"/>
<dbReference type="Proteomes" id="UP000255106">
    <property type="component" value="Unassembled WGS sequence"/>
</dbReference>
<gene>
    <name evidence="1" type="primary">selB_3</name>
    <name evidence="1" type="ORF">NCTC10005_00596</name>
</gene>
<evidence type="ECO:0000313" key="1">
    <source>
        <dbReference type="EMBL" id="STQ07959.1"/>
    </source>
</evidence>